<organism evidence="12 13">
    <name type="scientific">Plasmodium gallinaceum</name>
    <dbReference type="NCBI Taxonomy" id="5849"/>
    <lineage>
        <taxon>Eukaryota</taxon>
        <taxon>Sar</taxon>
        <taxon>Alveolata</taxon>
        <taxon>Apicomplexa</taxon>
        <taxon>Aconoidasida</taxon>
        <taxon>Haemosporida</taxon>
        <taxon>Plasmodiidae</taxon>
        <taxon>Plasmodium</taxon>
        <taxon>Plasmodium (Haemamoeba)</taxon>
    </lineage>
</organism>
<keyword evidence="13" id="KW-1185">Reference proteome</keyword>
<evidence type="ECO:0000256" key="1">
    <source>
        <dbReference type="ARBA" id="ARBA00001947"/>
    </source>
</evidence>
<accession>A0A1J1GZ33</accession>
<evidence type="ECO:0000256" key="3">
    <source>
        <dbReference type="ARBA" id="ARBA00022602"/>
    </source>
</evidence>
<gene>
    <name evidence="12" type="ORF">PGAL8A_00528900</name>
</gene>
<comment type="cofactor">
    <cofactor evidence="1">
        <name>Zn(2+)</name>
        <dbReference type="ChEBI" id="CHEBI:29105"/>
    </cofactor>
</comment>
<evidence type="ECO:0000259" key="11">
    <source>
        <dbReference type="Pfam" id="PF00432"/>
    </source>
</evidence>
<evidence type="ECO:0000256" key="6">
    <source>
        <dbReference type="ARBA" id="ARBA00022737"/>
    </source>
</evidence>
<evidence type="ECO:0000256" key="7">
    <source>
        <dbReference type="ARBA" id="ARBA00022833"/>
    </source>
</evidence>
<evidence type="ECO:0000256" key="8">
    <source>
        <dbReference type="ARBA" id="ARBA00030816"/>
    </source>
</evidence>
<keyword evidence="3" id="KW-0637">Prenyltransferase</keyword>
<dbReference type="RefSeq" id="XP_028530513.1">
    <property type="nucleotide sequence ID" value="XM_028674129.1"/>
</dbReference>
<dbReference type="GO" id="GO:0046872">
    <property type="term" value="F:metal ion binding"/>
    <property type="evidence" value="ECO:0007669"/>
    <property type="project" value="UniProtKB-KW"/>
</dbReference>
<dbReference type="OMA" id="DVCYAWW"/>
<feature type="domain" description="Prenyltransferase alpha-alpha toroid" evidence="11">
    <location>
        <begin position="30"/>
        <end position="74"/>
    </location>
</feature>
<comment type="similarity">
    <text evidence="2">Belongs to the protein prenyltransferase subunit beta family.</text>
</comment>
<evidence type="ECO:0000256" key="10">
    <source>
        <dbReference type="SAM" id="Phobius"/>
    </source>
</evidence>
<keyword evidence="10" id="KW-1133">Transmembrane helix</keyword>
<evidence type="ECO:0000256" key="5">
    <source>
        <dbReference type="ARBA" id="ARBA00022723"/>
    </source>
</evidence>
<dbReference type="VEuPathDB" id="PlasmoDB:PGAL8A_00528900"/>
<keyword evidence="7" id="KW-0862">Zinc</keyword>
<dbReference type="GeneID" id="39733822"/>
<dbReference type="GO" id="GO:0005968">
    <property type="term" value="C:Rab-protein geranylgeranyltransferase complex"/>
    <property type="evidence" value="ECO:0007669"/>
    <property type="project" value="TreeGrafter"/>
</dbReference>
<keyword evidence="10" id="KW-0472">Membrane</keyword>
<evidence type="ECO:0000256" key="2">
    <source>
        <dbReference type="ARBA" id="ARBA00010497"/>
    </source>
</evidence>
<keyword evidence="6" id="KW-0677">Repeat</keyword>
<comment type="caution">
    <text evidence="12">The sequence shown here is derived from an EMBL/GenBank/DDBJ whole genome shotgun (WGS) entry which is preliminary data.</text>
</comment>
<sequence>MELHLSLHEKYFLNTIIENLSNKSNVKKLSNKHESIFLNGIFWVLSGLLMINKNRKSLHEILKKEIIDIIYVLVMQCLQKKKIKEKYIYNLKKEKYLFSDKDIDKIINSTENDYNKIDYKNIKKYEDERINFSSLNIDFVEKNSNTNNSNMYDHQECNEINNNELKSDVSNGIYNKNSEKYKKKKNIIKFVVRGFSPCNKKYLYEPNVISTLSAIQILFLLNKISENDISTKVLLEICNFIIFLLNEEKGFFHFSLSSLRYHFDGDMRFMFCSLASLHLINLILKKRNIYINIFNNKDKCVNWIINCFNIDGGFSNYPGSESHAGTTFCAINSLNFLKDENNKSYFSYNSISKKKLIRWLCDRYENYGINGRVGKDHDVCYAWWVLSSLVALKKSLKKLFNINILIDYILKCQDENNGGFSRIEQTENNIKRQNFSYFVSENMIFRETDQFHSFFSICALSLIYYNVYYKKKKNERYLFFDNSIIPKNLEESLSNLKNVHVSFAMPIHILN</sequence>
<dbReference type="Gene3D" id="1.50.10.20">
    <property type="match status" value="1"/>
</dbReference>
<keyword evidence="10" id="KW-0812">Transmembrane</keyword>
<reference evidence="12" key="1">
    <citation type="submission" date="2015-04" db="EMBL/GenBank/DDBJ databases">
        <authorList>
            <consortium name="Pathogen Informatics"/>
        </authorList>
    </citation>
    <scope>NUCLEOTIDE SEQUENCE [LARGE SCALE GENOMIC DNA]</scope>
    <source>
        <strain evidence="12">8A</strain>
    </source>
</reference>
<evidence type="ECO:0000256" key="4">
    <source>
        <dbReference type="ARBA" id="ARBA00022679"/>
    </source>
</evidence>
<dbReference type="InterPro" id="IPR008930">
    <property type="entry name" value="Terpenoid_cyclase/PrenylTrfase"/>
</dbReference>
<dbReference type="PANTHER" id="PTHR11774:SF11">
    <property type="entry name" value="GERANYLGERANYL TRANSFERASE TYPE-2 SUBUNIT BETA"/>
    <property type="match status" value="1"/>
</dbReference>
<dbReference type="InterPro" id="IPR001330">
    <property type="entry name" value="Prenyltrans"/>
</dbReference>
<feature type="transmembrane region" description="Helical" evidence="10">
    <location>
        <begin position="451"/>
        <end position="469"/>
    </location>
</feature>
<feature type="domain" description="Prenyltransferase alpha-alpha toroid" evidence="11">
    <location>
        <begin position="193"/>
        <end position="492"/>
    </location>
</feature>
<dbReference type="PANTHER" id="PTHR11774">
    <property type="entry name" value="GERANYLGERANYL TRANSFERASE TYPE BETA SUBUNIT"/>
    <property type="match status" value="1"/>
</dbReference>
<keyword evidence="4" id="KW-0808">Transferase</keyword>
<dbReference type="Proteomes" id="UP000220797">
    <property type="component" value="Unassembled WGS sequence"/>
</dbReference>
<evidence type="ECO:0000313" key="12">
    <source>
        <dbReference type="EMBL" id="CRG97712.1"/>
    </source>
</evidence>
<dbReference type="AlphaFoldDB" id="A0A1J1GZ33"/>
<dbReference type="SUPFAM" id="SSF48239">
    <property type="entry name" value="Terpenoid cyclases/Protein prenyltransferases"/>
    <property type="match status" value="1"/>
</dbReference>
<dbReference type="EMBL" id="CVMV01000110">
    <property type="protein sequence ID" value="CRG97712.1"/>
    <property type="molecule type" value="Genomic_DNA"/>
</dbReference>
<proteinExistence type="inferred from homology"/>
<evidence type="ECO:0000313" key="13">
    <source>
        <dbReference type="Proteomes" id="UP000220797"/>
    </source>
</evidence>
<name>A0A1J1GZ33_PLAGA</name>
<dbReference type="Pfam" id="PF00432">
    <property type="entry name" value="Prenyltrans"/>
    <property type="match status" value="2"/>
</dbReference>
<protein>
    <recommendedName>
        <fullName evidence="8">Geranylgeranyl transferase type II subunit beta</fullName>
    </recommendedName>
    <alternativeName>
        <fullName evidence="9">Type II protein geranyl-geranyltransferase subunit beta</fullName>
    </alternativeName>
</protein>
<dbReference type="OrthoDB" id="24893at2759"/>
<keyword evidence="5" id="KW-0479">Metal-binding</keyword>
<dbReference type="GO" id="GO:0004663">
    <property type="term" value="F:Rab geranylgeranyltransferase activity"/>
    <property type="evidence" value="ECO:0007669"/>
    <property type="project" value="TreeGrafter"/>
</dbReference>
<dbReference type="InterPro" id="IPR045089">
    <property type="entry name" value="PGGT1B-like"/>
</dbReference>
<evidence type="ECO:0000256" key="9">
    <source>
        <dbReference type="ARBA" id="ARBA00032766"/>
    </source>
</evidence>